<keyword evidence="2 5" id="KW-0479">Metal-binding</keyword>
<dbReference type="FunFam" id="2.60.120.330:FF:000012">
    <property type="entry name" value="Gibberellin 20 oxidase 1"/>
    <property type="match status" value="1"/>
</dbReference>
<name>A0A9D4YFN7_PEA</name>
<evidence type="ECO:0000259" key="6">
    <source>
        <dbReference type="PROSITE" id="PS51471"/>
    </source>
</evidence>
<feature type="domain" description="Fe2OG dioxygenase" evidence="6">
    <location>
        <begin position="203"/>
        <end position="303"/>
    </location>
</feature>
<dbReference type="Pfam" id="PF03171">
    <property type="entry name" value="2OG-FeII_Oxy"/>
    <property type="match status" value="1"/>
</dbReference>
<dbReference type="PROSITE" id="PS51471">
    <property type="entry name" value="FE2OG_OXY"/>
    <property type="match status" value="1"/>
</dbReference>
<dbReference type="GO" id="GO:0016491">
    <property type="term" value="F:oxidoreductase activity"/>
    <property type="evidence" value="ECO:0007669"/>
    <property type="project" value="UniProtKB-KW"/>
</dbReference>
<keyword evidence="5" id="KW-0560">Oxidoreductase</keyword>
<keyword evidence="8" id="KW-1185">Reference proteome</keyword>
<dbReference type="Gene3D" id="2.60.120.330">
    <property type="entry name" value="B-lactam Antibiotic, Isopenicillin N Synthase, Chain"/>
    <property type="match status" value="1"/>
</dbReference>
<protein>
    <recommendedName>
        <fullName evidence="6">Fe2OG dioxygenase domain-containing protein</fullName>
    </recommendedName>
</protein>
<evidence type="ECO:0000256" key="2">
    <source>
        <dbReference type="ARBA" id="ARBA00022723"/>
    </source>
</evidence>
<dbReference type="InterPro" id="IPR044861">
    <property type="entry name" value="IPNS-like_FE2OG_OXY"/>
</dbReference>
<comment type="similarity">
    <text evidence="1 5">Belongs to the iron/ascorbate-dependent oxidoreductase family.</text>
</comment>
<dbReference type="InterPro" id="IPR005123">
    <property type="entry name" value="Oxoglu/Fe-dep_dioxygenase_dom"/>
</dbReference>
<dbReference type="SUPFAM" id="SSF51197">
    <property type="entry name" value="Clavaminate synthase-like"/>
    <property type="match status" value="1"/>
</dbReference>
<dbReference type="InterPro" id="IPR026992">
    <property type="entry name" value="DIOX_N"/>
</dbReference>
<evidence type="ECO:0000256" key="3">
    <source>
        <dbReference type="ARBA" id="ARBA00022896"/>
    </source>
</evidence>
<organism evidence="7 8">
    <name type="scientific">Pisum sativum</name>
    <name type="common">Garden pea</name>
    <name type="synonym">Lathyrus oleraceus</name>
    <dbReference type="NCBI Taxonomy" id="3888"/>
    <lineage>
        <taxon>Eukaryota</taxon>
        <taxon>Viridiplantae</taxon>
        <taxon>Streptophyta</taxon>
        <taxon>Embryophyta</taxon>
        <taxon>Tracheophyta</taxon>
        <taxon>Spermatophyta</taxon>
        <taxon>Magnoliopsida</taxon>
        <taxon>eudicotyledons</taxon>
        <taxon>Gunneridae</taxon>
        <taxon>Pentapetalae</taxon>
        <taxon>rosids</taxon>
        <taxon>fabids</taxon>
        <taxon>Fabales</taxon>
        <taxon>Fabaceae</taxon>
        <taxon>Papilionoideae</taxon>
        <taxon>50 kb inversion clade</taxon>
        <taxon>NPAAA clade</taxon>
        <taxon>Hologalegina</taxon>
        <taxon>IRL clade</taxon>
        <taxon>Fabeae</taxon>
        <taxon>Lathyrus</taxon>
    </lineage>
</organism>
<dbReference type="EMBL" id="JAMSHJ010000002">
    <property type="protein sequence ID" value="KAI5435661.1"/>
    <property type="molecule type" value="Genomic_DNA"/>
</dbReference>
<dbReference type="GO" id="GO:0046872">
    <property type="term" value="F:metal ion binding"/>
    <property type="evidence" value="ECO:0007669"/>
    <property type="project" value="UniProtKB-KW"/>
</dbReference>
<sequence length="358" mass="40892">MEVFCGKTRKQNTQNMGDIYSAYILSTEHRPNFSTFVEVDEIPIIDLSETSQENLVSKIGKACEKWGFFQVINHGIASDLIIKVDNEAKKFFELSMEEKKKLKRDACNATGYHDAEHTRKTRDWKEVFDFLVKDGIQTPSSDDPHDLGLCTQKNRWPQSLPHFREIMEEYGGKLEKLSYRLLELISLSLGLAGDKFLDCFKNNLSQTRINYYPPCPFPDLALGNGPHKDPCVLTVVAQDDTGGLQVKKNSVGWVPVKPISGAFVVNLGDILQVWSNDKYDSAEHRVVVNSQKERFSYPFFLFPGPHIMVKPAEELVSEKDPAKYKAYNFGKYYANRTHADFGNQDIEGREIHHFKILD</sequence>
<reference evidence="7 8" key="1">
    <citation type="journal article" date="2022" name="Nat. Genet.">
        <title>Improved pea reference genome and pan-genome highlight genomic features and evolutionary characteristics.</title>
        <authorList>
            <person name="Yang T."/>
            <person name="Liu R."/>
            <person name="Luo Y."/>
            <person name="Hu S."/>
            <person name="Wang D."/>
            <person name="Wang C."/>
            <person name="Pandey M.K."/>
            <person name="Ge S."/>
            <person name="Xu Q."/>
            <person name="Li N."/>
            <person name="Li G."/>
            <person name="Huang Y."/>
            <person name="Saxena R.K."/>
            <person name="Ji Y."/>
            <person name="Li M."/>
            <person name="Yan X."/>
            <person name="He Y."/>
            <person name="Liu Y."/>
            <person name="Wang X."/>
            <person name="Xiang C."/>
            <person name="Varshney R.K."/>
            <person name="Ding H."/>
            <person name="Gao S."/>
            <person name="Zong X."/>
        </authorList>
    </citation>
    <scope>NUCLEOTIDE SEQUENCE [LARGE SCALE GENOMIC DNA]</scope>
    <source>
        <strain evidence="7 8">cv. Zhongwan 6</strain>
    </source>
</reference>
<dbReference type="PANTHER" id="PTHR47991">
    <property type="entry name" value="OXOGLUTARATE/IRON-DEPENDENT DIOXYGENASE"/>
    <property type="match status" value="1"/>
</dbReference>
<dbReference type="Proteomes" id="UP001058974">
    <property type="component" value="Chromosome 2"/>
</dbReference>
<dbReference type="PRINTS" id="PR00682">
    <property type="entry name" value="IPNSYNTHASE"/>
</dbReference>
<dbReference type="OrthoDB" id="526220at2759"/>
<dbReference type="InterPro" id="IPR027443">
    <property type="entry name" value="IPNS-like_sf"/>
</dbReference>
<proteinExistence type="inferred from homology"/>
<gene>
    <name evidence="7" type="ORF">KIW84_022180</name>
</gene>
<dbReference type="GO" id="GO:0031418">
    <property type="term" value="F:L-ascorbic acid binding"/>
    <property type="evidence" value="ECO:0007669"/>
    <property type="project" value="UniProtKB-KW"/>
</dbReference>
<evidence type="ECO:0000313" key="7">
    <source>
        <dbReference type="EMBL" id="KAI5435661.1"/>
    </source>
</evidence>
<evidence type="ECO:0000256" key="5">
    <source>
        <dbReference type="RuleBase" id="RU003682"/>
    </source>
</evidence>
<evidence type="ECO:0000256" key="4">
    <source>
        <dbReference type="ARBA" id="ARBA00023004"/>
    </source>
</evidence>
<dbReference type="AlphaFoldDB" id="A0A9D4YFN7"/>
<evidence type="ECO:0000256" key="1">
    <source>
        <dbReference type="ARBA" id="ARBA00008056"/>
    </source>
</evidence>
<comment type="caution">
    <text evidence="7">The sequence shown here is derived from an EMBL/GenBank/DDBJ whole genome shotgun (WGS) entry which is preliminary data.</text>
</comment>
<dbReference type="InterPro" id="IPR050295">
    <property type="entry name" value="Plant_2OG-oxidoreductases"/>
</dbReference>
<keyword evidence="3" id="KW-0847">Vitamin C</keyword>
<dbReference type="Pfam" id="PF14226">
    <property type="entry name" value="DIOX_N"/>
    <property type="match status" value="1"/>
</dbReference>
<accession>A0A9D4YFN7</accession>
<keyword evidence="4 5" id="KW-0408">Iron</keyword>
<evidence type="ECO:0000313" key="8">
    <source>
        <dbReference type="Proteomes" id="UP001058974"/>
    </source>
</evidence>
<dbReference type="Gramene" id="Psat02G0218000-T1">
    <property type="protein sequence ID" value="KAI5435661.1"/>
    <property type="gene ID" value="KIW84_022180"/>
</dbReference>